<evidence type="ECO:0000313" key="1">
    <source>
        <dbReference type="EMBL" id="KIF52406.1"/>
    </source>
</evidence>
<name>A0A0C1ZGW4_9VIBR</name>
<dbReference type="GeneID" id="47102754"/>
<evidence type="ECO:0000313" key="2">
    <source>
        <dbReference type="Proteomes" id="UP000031586"/>
    </source>
</evidence>
<gene>
    <name evidence="1" type="ORF">H735_14790</name>
</gene>
<protein>
    <submittedName>
        <fullName evidence="1">Uncharacterized protein</fullName>
    </submittedName>
</protein>
<accession>A0A0C1ZGW4</accession>
<organism evidence="1 2">
    <name type="scientific">Vibrio owensii CAIM 1854 = LMG 25443</name>
    <dbReference type="NCBI Taxonomy" id="1229493"/>
    <lineage>
        <taxon>Bacteria</taxon>
        <taxon>Pseudomonadati</taxon>
        <taxon>Pseudomonadota</taxon>
        <taxon>Gammaproteobacteria</taxon>
        <taxon>Vibrionales</taxon>
        <taxon>Vibrionaceae</taxon>
        <taxon>Vibrio</taxon>
    </lineage>
</organism>
<dbReference type="AlphaFoldDB" id="A0A0C1ZGW4"/>
<sequence length="123" mass="14399">MTRTTSAVLILILMSAYFAYNRFYVYPQKLETQAESMLIQMANREEWLDVHEMMERVEAHKAHLELNADITSTSGKRAYSEGYITYSDRSRNVCKQVVFNFKINSLRSYSISDLHDCSLGEYY</sequence>
<comment type="caution">
    <text evidence="1">The sequence shown here is derived from an EMBL/GenBank/DDBJ whole genome shotgun (WGS) entry which is preliminary data.</text>
</comment>
<reference evidence="1 2" key="1">
    <citation type="submission" date="2014-07" db="EMBL/GenBank/DDBJ databases">
        <title>Unique and conserved regions in Vibrio harveyi and related species in comparison with the shrimp pathogen Vibrio harveyi CAIM 1792.</title>
        <authorList>
            <person name="Espinoza-Valles I."/>
            <person name="Vora G."/>
            <person name="Leekitcharoenphon P."/>
            <person name="Ussery D."/>
            <person name="Hoj L."/>
            <person name="Gomez-Gil B."/>
        </authorList>
    </citation>
    <scope>NUCLEOTIDE SEQUENCE [LARGE SCALE GENOMIC DNA]</scope>
    <source>
        <strain evidence="2">CAIM 1854 / LMG 25443</strain>
    </source>
</reference>
<dbReference type="PATRIC" id="fig|1229493.5.peg.2101"/>
<dbReference type="Proteomes" id="UP000031586">
    <property type="component" value="Unassembled WGS sequence"/>
</dbReference>
<dbReference type="RefSeq" id="WP_027726579.1">
    <property type="nucleotide sequence ID" value="NZ_BAOH01000007.1"/>
</dbReference>
<dbReference type="EMBL" id="JPRD01000023">
    <property type="protein sequence ID" value="KIF52406.1"/>
    <property type="molecule type" value="Genomic_DNA"/>
</dbReference>
<proteinExistence type="predicted"/>